<evidence type="ECO:0000313" key="2">
    <source>
        <dbReference type="Proteomes" id="UP000777774"/>
    </source>
</evidence>
<dbReference type="Gene3D" id="2.180.10.10">
    <property type="entry name" value="RHS repeat-associated core"/>
    <property type="match status" value="1"/>
</dbReference>
<sequence length="156" mass="15666">MSETTRAISTALLAELEQPSGGSAVEQTPFLYTGGLDDRTTDWTLNSVRYYSAKEGRWTQQDVIDAPLDPMNGNRYAYAANDPINFVDPTGEVSSCGAVAVGLGAVALLSGGVGLVAAAGTTAAAATVAGAAGALSFSTGVPAFALTLLVVFGGGC</sequence>
<dbReference type="RefSeq" id="WP_168677774.1">
    <property type="nucleotide sequence ID" value="NZ_JAAXOY010000049.1"/>
</dbReference>
<dbReference type="InterPro" id="IPR022385">
    <property type="entry name" value="Rhs_assc_core"/>
</dbReference>
<gene>
    <name evidence="1" type="ORF">HGA02_03895</name>
</gene>
<evidence type="ECO:0000313" key="1">
    <source>
        <dbReference type="EMBL" id="NKY38695.1"/>
    </source>
</evidence>
<dbReference type="EMBL" id="JAAXOY010000049">
    <property type="protein sequence ID" value="NKY38695.1"/>
    <property type="molecule type" value="Genomic_DNA"/>
</dbReference>
<name>A0ABX1JWL6_9CELL</name>
<protein>
    <submittedName>
        <fullName evidence="1">RHS repeat-associated core domain-containing protein</fullName>
    </submittedName>
</protein>
<keyword evidence="2" id="KW-1185">Reference proteome</keyword>
<dbReference type="Proteomes" id="UP000777774">
    <property type="component" value="Unassembled WGS sequence"/>
</dbReference>
<dbReference type="NCBIfam" id="TIGR03696">
    <property type="entry name" value="Rhs_assc_core"/>
    <property type="match status" value="1"/>
</dbReference>
<comment type="caution">
    <text evidence="1">The sequence shown here is derived from an EMBL/GenBank/DDBJ whole genome shotgun (WGS) entry which is preliminary data.</text>
</comment>
<accession>A0ABX1JWL6</accession>
<organism evidence="1 2">
    <name type="scientific">Cellulomonas septica</name>
    <dbReference type="NCBI Taxonomy" id="285080"/>
    <lineage>
        <taxon>Bacteria</taxon>
        <taxon>Bacillati</taxon>
        <taxon>Actinomycetota</taxon>
        <taxon>Actinomycetes</taxon>
        <taxon>Micrococcales</taxon>
        <taxon>Cellulomonadaceae</taxon>
        <taxon>Cellulomonas</taxon>
    </lineage>
</organism>
<proteinExistence type="predicted"/>
<reference evidence="1 2" key="1">
    <citation type="submission" date="2020-04" db="EMBL/GenBank/DDBJ databases">
        <title>MicrobeNet Type strains.</title>
        <authorList>
            <person name="Nicholson A.C."/>
        </authorList>
    </citation>
    <scope>NUCLEOTIDE SEQUENCE [LARGE SCALE GENOMIC DNA]</scope>
    <source>
        <strain evidence="1 2">ATCC BAA-787</strain>
    </source>
</reference>